<dbReference type="AlphaFoldDB" id="A0ABD4Z567"/>
<organism evidence="1 2">
    <name type="scientific">Ignisphaera cupida</name>
    <dbReference type="NCBI Taxonomy" id="3050454"/>
    <lineage>
        <taxon>Archaea</taxon>
        <taxon>Thermoproteota</taxon>
        <taxon>Thermoprotei</taxon>
        <taxon>Desulfurococcales</taxon>
        <taxon>Desulfurococcaceae</taxon>
        <taxon>Ignisphaera</taxon>
    </lineage>
</organism>
<gene>
    <name evidence="1" type="ORF">QPL79_01470</name>
</gene>
<dbReference type="RefSeq" id="WP_285273010.1">
    <property type="nucleotide sequence ID" value="NZ_JASNVW010000001.1"/>
</dbReference>
<accession>A0ABD4Z567</accession>
<protein>
    <submittedName>
        <fullName evidence="1">Uncharacterized protein</fullName>
    </submittedName>
</protein>
<comment type="caution">
    <text evidence="1">The sequence shown here is derived from an EMBL/GenBank/DDBJ whole genome shotgun (WGS) entry which is preliminary data.</text>
</comment>
<dbReference type="Proteomes" id="UP001529235">
    <property type="component" value="Unassembled WGS sequence"/>
</dbReference>
<proteinExistence type="predicted"/>
<evidence type="ECO:0000313" key="1">
    <source>
        <dbReference type="EMBL" id="MDK6028035.1"/>
    </source>
</evidence>
<dbReference type="EMBL" id="JASNVW010000001">
    <property type="protein sequence ID" value="MDK6028035.1"/>
    <property type="molecule type" value="Genomic_DNA"/>
</dbReference>
<sequence>MRENTSLQIPRGKKIAIAIAIASKGYLCNKTTCPFISTNKGINIYKDIEQIIDDVSKSNDVTCTINLCSNITIRGANNIILCNGAGVVTKHRYDELLKCLTFSDILLVVIQEPYVPRIFANIMCLAQMENVEVKILRI</sequence>
<evidence type="ECO:0000313" key="2">
    <source>
        <dbReference type="Proteomes" id="UP001529235"/>
    </source>
</evidence>
<keyword evidence="2" id="KW-1185">Reference proteome</keyword>
<reference evidence="1 2" key="1">
    <citation type="submission" date="2023-05" db="EMBL/GenBank/DDBJ databases">
        <title>A new hyperthermophilic archaea 'Ignisphaera cupida' sp. nov. and description of the family 'Ignisphaeraceae' fam. nov.</title>
        <authorList>
            <person name="Podosokorskaya O.A."/>
            <person name="Elcheninov A.G."/>
            <person name="Klukina A."/>
            <person name="Merkel A.Y."/>
        </authorList>
    </citation>
    <scope>NUCLEOTIDE SEQUENCE [LARGE SCALE GENOMIC DNA]</scope>
    <source>
        <strain evidence="1 2">4213-co</strain>
    </source>
</reference>
<name>A0ABD4Z567_9CREN</name>